<reference evidence="1" key="2">
    <citation type="submission" date="2023-05" db="EMBL/GenBank/DDBJ databases">
        <authorList>
            <consortium name="Lawrence Berkeley National Laboratory"/>
            <person name="Steindorff A."/>
            <person name="Hensen N."/>
            <person name="Bonometti L."/>
            <person name="Westerberg I."/>
            <person name="Brannstrom I.O."/>
            <person name="Guillou S."/>
            <person name="Cros-Aarteil S."/>
            <person name="Calhoun S."/>
            <person name="Haridas S."/>
            <person name="Kuo A."/>
            <person name="Mondo S."/>
            <person name="Pangilinan J."/>
            <person name="Riley R."/>
            <person name="Labutti K."/>
            <person name="Andreopoulos B."/>
            <person name="Lipzen A."/>
            <person name="Chen C."/>
            <person name="Yanf M."/>
            <person name="Daum C."/>
            <person name="Ng V."/>
            <person name="Clum A."/>
            <person name="Ohm R."/>
            <person name="Martin F."/>
            <person name="Silar P."/>
            <person name="Natvig D."/>
            <person name="Lalanne C."/>
            <person name="Gautier V."/>
            <person name="Ament-Velasquez S.L."/>
            <person name="Kruys A."/>
            <person name="Hutchinson M.I."/>
            <person name="Powell A.J."/>
            <person name="Barry K."/>
            <person name="Miller A.N."/>
            <person name="Grigoriev I.V."/>
            <person name="Debuchy R."/>
            <person name="Gladieux P."/>
            <person name="Thoren M.H."/>
            <person name="Johannesson H."/>
        </authorList>
    </citation>
    <scope>NUCLEOTIDE SEQUENCE</scope>
    <source>
        <strain evidence="1">CBS 538.74</strain>
    </source>
</reference>
<reference evidence="1" key="1">
    <citation type="journal article" date="2023" name="Mol. Phylogenet. Evol.">
        <title>Genome-scale phylogeny and comparative genomics of the fungal order Sordariales.</title>
        <authorList>
            <person name="Hensen N."/>
            <person name="Bonometti L."/>
            <person name="Westerberg I."/>
            <person name="Brannstrom I.O."/>
            <person name="Guillou S."/>
            <person name="Cros-Aarteil S."/>
            <person name="Calhoun S."/>
            <person name="Haridas S."/>
            <person name="Kuo A."/>
            <person name="Mondo S."/>
            <person name="Pangilinan J."/>
            <person name="Riley R."/>
            <person name="LaButti K."/>
            <person name="Andreopoulos B."/>
            <person name="Lipzen A."/>
            <person name="Chen C."/>
            <person name="Yan M."/>
            <person name="Daum C."/>
            <person name="Ng V."/>
            <person name="Clum A."/>
            <person name="Steindorff A."/>
            <person name="Ohm R.A."/>
            <person name="Martin F."/>
            <person name="Silar P."/>
            <person name="Natvig D.O."/>
            <person name="Lalanne C."/>
            <person name="Gautier V."/>
            <person name="Ament-Velasquez S.L."/>
            <person name="Kruys A."/>
            <person name="Hutchinson M.I."/>
            <person name="Powell A.J."/>
            <person name="Barry K."/>
            <person name="Miller A.N."/>
            <person name="Grigoriev I.V."/>
            <person name="Debuchy R."/>
            <person name="Gladieux P."/>
            <person name="Hiltunen Thoren M."/>
            <person name="Johannesson H."/>
        </authorList>
    </citation>
    <scope>NUCLEOTIDE SEQUENCE</scope>
    <source>
        <strain evidence="1">CBS 538.74</strain>
    </source>
</reference>
<accession>A0AAN6ZYZ5</accession>
<protein>
    <submittedName>
        <fullName evidence="1">Uncharacterized protein</fullName>
    </submittedName>
</protein>
<comment type="caution">
    <text evidence="1">The sequence shown here is derived from an EMBL/GenBank/DDBJ whole genome shotgun (WGS) entry which is preliminary data.</text>
</comment>
<dbReference type="AlphaFoldDB" id="A0AAN6ZYZ5"/>
<sequence length="521" mass="59477">MDKVSNELRSMIVRFLPDQEDRNALVVAYPDWKATVQREDSLRTLSFDPTGENGEVLEEFLDLFDDQAIRRRQFLQKVKIDMALDVNDQGCCAAGHVIAGESEYFSDAIRSLLEALNEISERLADETELPLTPMSLALIDCQDYVGDNGPCSNDHEDEETRAAEIYRDVLTLTLPDDAVPEVKGVDRFSFCNRNVLLFLEPTFILPLVKRLVDLRVLDLEYNEEVQWTREYKEDWSETIAKAVGEMPNTLPLEEFRLRLGRNSPRNEFLEPSRRSTASRADRTTLMFRHLSTFEALTVLWLSGQFCIPAAFFDTVASATTPFFPALTTFHLEMGPDTCDGDWFFIKDETEQAWEKAAEDPEWTNYVKFTAEGIFPADPAPDYEPTSDDEGYWPYMESREREYDYLLREPVKRNRTLPNDATMGPMLRGAAGAMARMAKIETFSVCLGDIFDEDECKSPFVPPFITRTFALRFVKKPEGKSGPTLTWELGQKIDHWRPAEDVLEAWKAAAGEESGLEVSFVE</sequence>
<proteinExistence type="predicted"/>
<evidence type="ECO:0000313" key="1">
    <source>
        <dbReference type="EMBL" id="KAK4155378.1"/>
    </source>
</evidence>
<name>A0AAN6ZYZ5_9PEZI</name>
<organism evidence="1 2">
    <name type="scientific">Chaetomidium leptoderma</name>
    <dbReference type="NCBI Taxonomy" id="669021"/>
    <lineage>
        <taxon>Eukaryota</taxon>
        <taxon>Fungi</taxon>
        <taxon>Dikarya</taxon>
        <taxon>Ascomycota</taxon>
        <taxon>Pezizomycotina</taxon>
        <taxon>Sordariomycetes</taxon>
        <taxon>Sordariomycetidae</taxon>
        <taxon>Sordariales</taxon>
        <taxon>Chaetomiaceae</taxon>
        <taxon>Chaetomidium</taxon>
    </lineage>
</organism>
<gene>
    <name evidence="1" type="ORF">C8A00DRAFT_31802</name>
</gene>
<dbReference type="EMBL" id="MU856889">
    <property type="protein sequence ID" value="KAK4155378.1"/>
    <property type="molecule type" value="Genomic_DNA"/>
</dbReference>
<keyword evidence="2" id="KW-1185">Reference proteome</keyword>
<dbReference type="Proteomes" id="UP001302745">
    <property type="component" value="Unassembled WGS sequence"/>
</dbReference>
<evidence type="ECO:0000313" key="2">
    <source>
        <dbReference type="Proteomes" id="UP001302745"/>
    </source>
</evidence>